<comment type="caution">
    <text evidence="5">The sequence shown here is derived from an EMBL/GenBank/DDBJ whole genome shotgun (WGS) entry which is preliminary data.</text>
</comment>
<dbReference type="Gene3D" id="3.10.390.10">
    <property type="entry name" value="SAND domain-like"/>
    <property type="match status" value="1"/>
</dbReference>
<feature type="compositionally biased region" description="Polar residues" evidence="4">
    <location>
        <begin position="268"/>
        <end position="279"/>
    </location>
</feature>
<feature type="compositionally biased region" description="Low complexity" evidence="4">
    <location>
        <begin position="321"/>
        <end position="347"/>
    </location>
</feature>
<protein>
    <submittedName>
        <fullName evidence="5">Uncharacterized protein</fullName>
    </submittedName>
</protein>
<reference evidence="5 6" key="1">
    <citation type="journal article" date="2023" name="IScience">
        <title>Expanded male sex-determining region conserved during the evolution of homothallism in the green alga Volvox.</title>
        <authorList>
            <person name="Yamamoto K."/>
            <person name="Matsuzaki R."/>
            <person name="Mahakham W."/>
            <person name="Heman W."/>
            <person name="Sekimoto H."/>
            <person name="Kawachi M."/>
            <person name="Minakuchi Y."/>
            <person name="Toyoda A."/>
            <person name="Nozaki H."/>
        </authorList>
    </citation>
    <scope>NUCLEOTIDE SEQUENCE [LARGE SCALE GENOMIC DNA]</scope>
    <source>
        <strain evidence="5 6">NIES-4468</strain>
    </source>
</reference>
<sequence>MLRDAAFETELPVPLCGRLPTTTISECGEGDCSNFESSETDAAGEQPSFERPAYSSFTSQHDDCSRGDMNARGQKGNAIFGGGSAFANTTGTLSDDSDDERNARTAKPTRPQHPQPYSQPLYECNSMQELLSILMAPSGGGNQLTVRPSTAGNALDGTRGDHIIYQINQQQQQSSEEPTLQNIDSNNLPDLAGLLQTLGSRSRPYGIGLVPAEVIRAQLFFSSLAAQTMVEGIGNDNGMNGRSAGRDFESAVAAAANSAAYLFARNTSPGEHLPQQTGCSPAPRASVPDMPSNGTPFNTTGGCGSHAQVSPEQSGLPPRPSSRQQAQPKQQQQQQQAAPAPSDPSRPMLVLPLVDTERAAPPPQPMQQQQQVRLHASDHLGGPNGPPLPVGKCLAPAGSVRPSMPDLGPPLETHPSFTGNNDELIAAMAAAGLGPKMSSVATPTCPVEGAEGRPTAAPTGTSPTTAAVAAAMMAFPASAAGIVSAGRTFTAAAAVRAEPARPQDATSGPTTMTTTGVVFTGPPQLQPQPPSSGGPGPRQRRYEVHRARGSSSGMAEFPDETALAAIAGAVASFPDSVSGSAPGTPPVSPHGNATRPPQPWSASSSARSLQSYNISQAPPTQPQQPPSQQQQQSTPEQLQQQNNIQQQQQVPSLWPTPPSSYIYTPSPSPGPSSSSPLRRHRTPSLGGGYPVERSVPTASATPAISVADGIAIVPSPTDTCAGPAARPLAAEHLASPFALVVPNRSLVFSSGSGGNHGGGGGSALGGGTSAAGVIVGVGGEGGRTSADFVRRIEHQAFPNAPADNQNGNQHHDRISSHPLTSIYSRDTPSGALSNAECSSRGVARLSLAEVNGGHPGPLASLSRGFSVSGGEGSISGCGLSALTLGNSTGTGSVGCVGSGSIGTMAPHKRLRGPPPTASHLKAVGSAGASVTAEDDCGGSSGGEGDEGGNATTTTADKTWSAEEIPGPVAVLVTGFSREVGEDGRRRRITVQGVFHADRYLANQDCIQYENKFISRSAFEKAGGSTTAKWHCSIKIAGTQSVTLGNWLNSKGLPVLKGGSRKSKRQRAVERSVAPVGSSPPQIQLTSQQLQQQPQLPPRLSMGGSIPGALLPNVSAVVAGSPRNSVGPVGVSVSGACVMSGVSLGDWSHPQLQPQQQQQHQPQPASQPQPSARQQVSQQVLPYLSQQPQPQGPGVVRSGVVATGQRLPICPPVIVPQTPIQSPQQQQTSPSPSGGVPLPPMPSPQHSGQVYPPSVFHLAQLSPPVTGMAAPTPTSTPTPSGGGAGGFARCMSQVGPDGRPFSCPVGMSRAESGVSSLGPAPMSAPQPGSNPYPHQHQTSSPFTAAMNVPGGSGGGAPVVTGADRPMYGTCNAGVFGLGHPRSTSGGASPLVYASSNASSSAARVASRPTLPYMLPPLQPQGR</sequence>
<feature type="region of interest" description="Disordered" evidence="4">
    <location>
        <begin position="1211"/>
        <end position="1250"/>
    </location>
</feature>
<dbReference type="EMBL" id="BSDZ01000009">
    <property type="protein sequence ID" value="GLI61004.1"/>
    <property type="molecule type" value="Genomic_DNA"/>
</dbReference>
<dbReference type="InterPro" id="IPR010919">
    <property type="entry name" value="SAND-like_dom_sf"/>
</dbReference>
<feature type="compositionally biased region" description="Low complexity" evidence="4">
    <location>
        <begin position="659"/>
        <end position="676"/>
    </location>
</feature>
<keyword evidence="3" id="KW-0539">Nucleus</keyword>
<feature type="region of interest" description="Disordered" evidence="4">
    <location>
        <begin position="575"/>
        <end position="694"/>
    </location>
</feature>
<evidence type="ECO:0000313" key="6">
    <source>
        <dbReference type="Proteomes" id="UP001165090"/>
    </source>
</evidence>
<feature type="region of interest" description="Disordered" evidence="4">
    <location>
        <begin position="496"/>
        <end position="556"/>
    </location>
</feature>
<feature type="region of interest" description="Disordered" evidence="4">
    <location>
        <begin position="1306"/>
        <end position="1337"/>
    </location>
</feature>
<feature type="region of interest" description="Disordered" evidence="4">
    <location>
        <begin position="1400"/>
        <end position="1421"/>
    </location>
</feature>
<feature type="compositionally biased region" description="Low complexity" evidence="4">
    <location>
        <begin position="1078"/>
        <end position="1100"/>
    </location>
</feature>
<dbReference type="InterPro" id="IPR051644">
    <property type="entry name" value="TRAMP_AT-DNA-binding"/>
</dbReference>
<proteinExistence type="predicted"/>
<feature type="compositionally biased region" description="Low complexity" evidence="4">
    <location>
        <begin position="1214"/>
        <end position="1235"/>
    </location>
</feature>
<organism evidence="5 6">
    <name type="scientific">Volvox africanus</name>
    <dbReference type="NCBI Taxonomy" id="51714"/>
    <lineage>
        <taxon>Eukaryota</taxon>
        <taxon>Viridiplantae</taxon>
        <taxon>Chlorophyta</taxon>
        <taxon>core chlorophytes</taxon>
        <taxon>Chlorophyceae</taxon>
        <taxon>CS clade</taxon>
        <taxon>Chlamydomonadales</taxon>
        <taxon>Volvocaceae</taxon>
        <taxon>Volvox</taxon>
    </lineage>
</organism>
<feature type="compositionally biased region" description="Low complexity" evidence="4">
    <location>
        <begin position="496"/>
        <end position="523"/>
    </location>
</feature>
<feature type="region of interest" description="Disordered" evidence="4">
    <location>
        <begin position="1263"/>
        <end position="1292"/>
    </location>
</feature>
<feature type="compositionally biased region" description="Low complexity" evidence="4">
    <location>
        <begin position="1147"/>
        <end position="1177"/>
    </location>
</feature>
<feature type="region of interest" description="Disordered" evidence="4">
    <location>
        <begin position="798"/>
        <end position="835"/>
    </location>
</feature>
<evidence type="ECO:0000256" key="1">
    <source>
        <dbReference type="ARBA" id="ARBA00004123"/>
    </source>
</evidence>
<evidence type="ECO:0000256" key="3">
    <source>
        <dbReference type="ARBA" id="ARBA00023242"/>
    </source>
</evidence>
<dbReference type="PANTHER" id="PTHR46543:SF2">
    <property type="entry name" value="AGAP013096-PA"/>
    <property type="match status" value="1"/>
</dbReference>
<feature type="region of interest" description="Disordered" evidence="4">
    <location>
        <begin position="1055"/>
        <end position="1103"/>
    </location>
</feature>
<feature type="compositionally biased region" description="Low complexity" evidence="4">
    <location>
        <begin position="626"/>
        <end position="649"/>
    </location>
</feature>
<feature type="compositionally biased region" description="Low complexity" evidence="4">
    <location>
        <begin position="600"/>
        <end position="618"/>
    </location>
</feature>
<comment type="subcellular location">
    <subcellularLocation>
        <location evidence="1">Nucleus</location>
    </subcellularLocation>
</comment>
<evidence type="ECO:0000256" key="4">
    <source>
        <dbReference type="SAM" id="MobiDB-lite"/>
    </source>
</evidence>
<feature type="region of interest" description="Disordered" evidence="4">
    <location>
        <begin position="268"/>
        <end position="388"/>
    </location>
</feature>
<dbReference type="Proteomes" id="UP001165090">
    <property type="component" value="Unassembled WGS sequence"/>
</dbReference>
<keyword evidence="2" id="KW-0677">Repeat</keyword>
<evidence type="ECO:0000256" key="2">
    <source>
        <dbReference type="ARBA" id="ARBA00022737"/>
    </source>
</evidence>
<accession>A0ABQ5RU65</accession>
<feature type="region of interest" description="Disordered" evidence="4">
    <location>
        <begin position="930"/>
        <end position="953"/>
    </location>
</feature>
<keyword evidence="6" id="KW-1185">Reference proteome</keyword>
<gene>
    <name evidence="5" type="ORF">VaNZ11_003265</name>
</gene>
<feature type="compositionally biased region" description="Pro residues" evidence="4">
    <location>
        <begin position="1412"/>
        <end position="1421"/>
    </location>
</feature>
<feature type="region of interest" description="Disordered" evidence="4">
    <location>
        <begin position="32"/>
        <end position="118"/>
    </location>
</feature>
<feature type="compositionally biased region" description="Low complexity" evidence="4">
    <location>
        <begin position="1265"/>
        <end position="1278"/>
    </location>
</feature>
<name>A0ABQ5RU65_9CHLO</name>
<evidence type="ECO:0000313" key="5">
    <source>
        <dbReference type="EMBL" id="GLI61004.1"/>
    </source>
</evidence>
<feature type="compositionally biased region" description="Polar residues" evidence="4">
    <location>
        <begin position="817"/>
        <end position="835"/>
    </location>
</feature>
<dbReference type="PANTHER" id="PTHR46543">
    <property type="entry name" value="ZINC FINGER CCHC DOMAIN-CONTAINING PROTEIN 7"/>
    <property type="match status" value="1"/>
</dbReference>
<feature type="region of interest" description="Disordered" evidence="4">
    <location>
        <begin position="1144"/>
        <end position="1177"/>
    </location>
</feature>